<dbReference type="AlphaFoldDB" id="A0A5B7FUP1"/>
<keyword evidence="1" id="KW-0472">Membrane</keyword>
<accession>A0A5B7FUP1</accession>
<keyword evidence="3" id="KW-1185">Reference proteome</keyword>
<feature type="transmembrane region" description="Helical" evidence="1">
    <location>
        <begin position="27"/>
        <end position="44"/>
    </location>
</feature>
<keyword evidence="1" id="KW-1133">Transmembrane helix</keyword>
<evidence type="ECO:0000256" key="1">
    <source>
        <dbReference type="SAM" id="Phobius"/>
    </source>
</evidence>
<sequence length="64" mass="7017">MFSELDEELLDKVQVGKTAVVREAGRLCVWALVVLAALFCPGWYCSSAADVMDRGALMVLQLLD</sequence>
<name>A0A5B7FUP1_PORTR</name>
<dbReference type="Proteomes" id="UP000324222">
    <property type="component" value="Unassembled WGS sequence"/>
</dbReference>
<protein>
    <submittedName>
        <fullName evidence="2">Uncharacterized protein</fullName>
    </submittedName>
</protein>
<gene>
    <name evidence="2" type="ORF">E2C01_042444</name>
</gene>
<comment type="caution">
    <text evidence="2">The sequence shown here is derived from an EMBL/GenBank/DDBJ whole genome shotgun (WGS) entry which is preliminary data.</text>
</comment>
<organism evidence="2 3">
    <name type="scientific">Portunus trituberculatus</name>
    <name type="common">Swimming crab</name>
    <name type="synonym">Neptunus trituberculatus</name>
    <dbReference type="NCBI Taxonomy" id="210409"/>
    <lineage>
        <taxon>Eukaryota</taxon>
        <taxon>Metazoa</taxon>
        <taxon>Ecdysozoa</taxon>
        <taxon>Arthropoda</taxon>
        <taxon>Crustacea</taxon>
        <taxon>Multicrustacea</taxon>
        <taxon>Malacostraca</taxon>
        <taxon>Eumalacostraca</taxon>
        <taxon>Eucarida</taxon>
        <taxon>Decapoda</taxon>
        <taxon>Pleocyemata</taxon>
        <taxon>Brachyura</taxon>
        <taxon>Eubrachyura</taxon>
        <taxon>Portunoidea</taxon>
        <taxon>Portunidae</taxon>
        <taxon>Portuninae</taxon>
        <taxon>Portunus</taxon>
    </lineage>
</organism>
<keyword evidence="1" id="KW-0812">Transmembrane</keyword>
<evidence type="ECO:0000313" key="3">
    <source>
        <dbReference type="Proteomes" id="UP000324222"/>
    </source>
</evidence>
<dbReference type="EMBL" id="VSRR010008404">
    <property type="protein sequence ID" value="MPC48663.1"/>
    <property type="molecule type" value="Genomic_DNA"/>
</dbReference>
<evidence type="ECO:0000313" key="2">
    <source>
        <dbReference type="EMBL" id="MPC48663.1"/>
    </source>
</evidence>
<proteinExistence type="predicted"/>
<reference evidence="2 3" key="1">
    <citation type="submission" date="2019-05" db="EMBL/GenBank/DDBJ databases">
        <title>Another draft genome of Portunus trituberculatus and its Hox gene families provides insights of decapod evolution.</title>
        <authorList>
            <person name="Jeong J.-H."/>
            <person name="Song I."/>
            <person name="Kim S."/>
            <person name="Choi T."/>
            <person name="Kim D."/>
            <person name="Ryu S."/>
            <person name="Kim W."/>
        </authorList>
    </citation>
    <scope>NUCLEOTIDE SEQUENCE [LARGE SCALE GENOMIC DNA]</scope>
    <source>
        <tissue evidence="2">Muscle</tissue>
    </source>
</reference>